<accession>A0A814N7T4</accession>
<keyword evidence="3" id="KW-1185">Reference proteome</keyword>
<feature type="compositionally biased region" description="Basic and acidic residues" evidence="1">
    <location>
        <begin position="279"/>
        <end position="296"/>
    </location>
</feature>
<dbReference type="PANTHER" id="PTHR35087">
    <property type="entry name" value="SIMILAR TO HYPOTHETICAL PROTEIN FLJ40298"/>
    <property type="match status" value="1"/>
</dbReference>
<comment type="caution">
    <text evidence="2">The sequence shown here is derived from an EMBL/GenBank/DDBJ whole genome shotgun (WGS) entry which is preliminary data.</text>
</comment>
<organism evidence="2 3">
    <name type="scientific">Brachionus calyciflorus</name>
    <dbReference type="NCBI Taxonomy" id="104777"/>
    <lineage>
        <taxon>Eukaryota</taxon>
        <taxon>Metazoa</taxon>
        <taxon>Spiralia</taxon>
        <taxon>Gnathifera</taxon>
        <taxon>Rotifera</taxon>
        <taxon>Eurotatoria</taxon>
        <taxon>Monogononta</taxon>
        <taxon>Pseudotrocha</taxon>
        <taxon>Ploima</taxon>
        <taxon>Brachionidae</taxon>
        <taxon>Brachionus</taxon>
    </lineage>
</organism>
<name>A0A814N7T4_9BILA</name>
<proteinExistence type="predicted"/>
<dbReference type="OrthoDB" id="9971371at2759"/>
<dbReference type="InterPro" id="IPR031365">
    <property type="entry name" value="CMIP6"/>
</dbReference>
<dbReference type="AlphaFoldDB" id="A0A814N7T4"/>
<dbReference type="Proteomes" id="UP000663879">
    <property type="component" value="Unassembled WGS sequence"/>
</dbReference>
<evidence type="ECO:0000313" key="3">
    <source>
        <dbReference type="Proteomes" id="UP000663879"/>
    </source>
</evidence>
<dbReference type="PANTHER" id="PTHR35087:SF1">
    <property type="entry name" value="RIKEN CDNA 4930505A04 GENE"/>
    <property type="match status" value="1"/>
</dbReference>
<dbReference type="Pfam" id="PF15667">
    <property type="entry name" value="CMIP6"/>
    <property type="match status" value="1"/>
</dbReference>
<evidence type="ECO:0000256" key="1">
    <source>
        <dbReference type="SAM" id="MobiDB-lite"/>
    </source>
</evidence>
<feature type="region of interest" description="Disordered" evidence="1">
    <location>
        <begin position="258"/>
        <end position="314"/>
    </location>
</feature>
<dbReference type="EMBL" id="CAJNOC010006832">
    <property type="protein sequence ID" value="CAF1086770.1"/>
    <property type="molecule type" value="Genomic_DNA"/>
</dbReference>
<feature type="compositionally biased region" description="Polar residues" evidence="1">
    <location>
        <begin position="302"/>
        <end position="314"/>
    </location>
</feature>
<gene>
    <name evidence="2" type="ORF">OXX778_LOCUS20463</name>
</gene>
<protein>
    <submittedName>
        <fullName evidence="2">Uncharacterized protein</fullName>
    </submittedName>
</protein>
<reference evidence="2" key="1">
    <citation type="submission" date="2021-02" db="EMBL/GenBank/DDBJ databases">
        <authorList>
            <person name="Nowell W R."/>
        </authorList>
    </citation>
    <scope>NUCLEOTIDE SEQUENCE</scope>
    <source>
        <strain evidence="2">Ploen Becks lab</strain>
    </source>
</reference>
<feature type="compositionally biased region" description="Polar residues" evidence="1">
    <location>
        <begin position="121"/>
        <end position="143"/>
    </location>
</feature>
<sequence length="367" mass="41741">MTTLNIQDIRHKKTVAKKYTPNSYRIFCEDIGNDSIPDEAKYSSHAPPIYTQPSIIPAQAIEDRNYPHAGRMAGFLRENPHTLNEPVNRVSAKNVSKEQEKRWWEWQVPENSDWKSKRRSNSSAPRTDSASETTNKSEFQTTYQKDHGYMNHFGRPGAESGSKRHSFNPNNTHAVGIVPINDLNSLTKANEPQRVFVDKMSFEHDYDSRQENNYPNRGKRHGAFVAEQIEPKPVLGTRSRPDSNKGVGMWDVMHPGDEPIGQPNQNTLIYKKPPSGVNDEQRKQRRDPIGYYDDTRFGGSAGQNRPNKNPAPSFNPILQTNSKEPVVNGYQPSWNTHGYSENVNAQPNDLFETQMNYPITVGNGYQN</sequence>
<evidence type="ECO:0000313" key="2">
    <source>
        <dbReference type="EMBL" id="CAF1086770.1"/>
    </source>
</evidence>
<feature type="region of interest" description="Disordered" evidence="1">
    <location>
        <begin position="114"/>
        <end position="173"/>
    </location>
</feature>